<dbReference type="AlphaFoldDB" id="A0A815RBQ3"/>
<dbReference type="EMBL" id="CAJNOM010002744">
    <property type="protein sequence ID" value="CAF1637000.1"/>
    <property type="molecule type" value="Genomic_DNA"/>
</dbReference>
<comment type="caution">
    <text evidence="1">The sequence shown here is derived from an EMBL/GenBank/DDBJ whole genome shotgun (WGS) entry which is preliminary data.</text>
</comment>
<evidence type="ECO:0000313" key="2">
    <source>
        <dbReference type="EMBL" id="CAF1637000.1"/>
    </source>
</evidence>
<dbReference type="EMBL" id="CAJNOI010002421">
    <property type="protein sequence ID" value="CAF1474910.1"/>
    <property type="molecule type" value="Genomic_DNA"/>
</dbReference>
<evidence type="ECO:0000313" key="3">
    <source>
        <dbReference type="Proteomes" id="UP000663832"/>
    </source>
</evidence>
<gene>
    <name evidence="1" type="ORF">BJG266_LOCUS41739</name>
    <name evidence="2" type="ORF">QVE165_LOCUS58622</name>
</gene>
<dbReference type="Proteomes" id="UP000663877">
    <property type="component" value="Unassembled WGS sequence"/>
</dbReference>
<dbReference type="OrthoDB" id="10051374at2759"/>
<evidence type="ECO:0008006" key="5">
    <source>
        <dbReference type="Google" id="ProtNLM"/>
    </source>
</evidence>
<protein>
    <recommendedName>
        <fullName evidence="5">F-box domain-containing protein</fullName>
    </recommendedName>
</protein>
<name>A0A815RBQ3_9BILA</name>
<organism evidence="1 4">
    <name type="scientific">Adineta steineri</name>
    <dbReference type="NCBI Taxonomy" id="433720"/>
    <lineage>
        <taxon>Eukaryota</taxon>
        <taxon>Metazoa</taxon>
        <taxon>Spiralia</taxon>
        <taxon>Gnathifera</taxon>
        <taxon>Rotifera</taxon>
        <taxon>Eurotatoria</taxon>
        <taxon>Bdelloidea</taxon>
        <taxon>Adinetida</taxon>
        <taxon>Adinetidae</taxon>
        <taxon>Adineta</taxon>
    </lineage>
</organism>
<dbReference type="Proteomes" id="UP000663832">
    <property type="component" value="Unassembled WGS sequence"/>
</dbReference>
<reference evidence="1" key="1">
    <citation type="submission" date="2021-02" db="EMBL/GenBank/DDBJ databases">
        <authorList>
            <person name="Nowell W R."/>
        </authorList>
    </citation>
    <scope>NUCLEOTIDE SEQUENCE</scope>
</reference>
<evidence type="ECO:0000313" key="1">
    <source>
        <dbReference type="EMBL" id="CAF1474910.1"/>
    </source>
</evidence>
<proteinExistence type="predicted"/>
<sequence length="118" mass="13646">MLLNILNKLNNLDVLNSFIGVNKKLDRLARDITFTQSINLVTTLSNEHHNSILDRFCLLILQRIQHNIQCLTLDSLSVERVLRIGNYSKLHKLSLVNLPIEMVCRIFNGMLSIFLIFK</sequence>
<accession>A0A815RBQ3</accession>
<keyword evidence="3" id="KW-1185">Reference proteome</keyword>
<evidence type="ECO:0000313" key="4">
    <source>
        <dbReference type="Proteomes" id="UP000663877"/>
    </source>
</evidence>